<evidence type="ECO:0000256" key="1">
    <source>
        <dbReference type="ARBA" id="ARBA00004613"/>
    </source>
</evidence>
<reference evidence="17 18" key="1">
    <citation type="journal article" date="2015" name="Genome Announc.">
        <title>Draft Genome Sequences of Marine Isolates of Thalassomonas viridans and Thalassomonas actiniarum.</title>
        <authorList>
            <person name="Olonade I."/>
            <person name="van Zyl L.J."/>
            <person name="Trindade M."/>
        </authorList>
    </citation>
    <scope>NUCLEOTIDE SEQUENCE [LARGE SCALE GENOMIC DNA]</scope>
    <source>
        <strain evidence="17 18">A5K-106</strain>
    </source>
</reference>
<organism evidence="17 18">
    <name type="scientific">Thalassomonas actiniarum</name>
    <dbReference type="NCBI Taxonomy" id="485447"/>
    <lineage>
        <taxon>Bacteria</taxon>
        <taxon>Pseudomonadati</taxon>
        <taxon>Pseudomonadota</taxon>
        <taxon>Gammaproteobacteria</taxon>
        <taxon>Alteromonadales</taxon>
        <taxon>Colwelliaceae</taxon>
        <taxon>Thalassomonas</taxon>
    </lineage>
</organism>
<dbReference type="PROSITE" id="PS00136">
    <property type="entry name" value="SUBTILASE_ASP"/>
    <property type="match status" value="1"/>
</dbReference>
<evidence type="ECO:0000259" key="15">
    <source>
        <dbReference type="Pfam" id="PF05922"/>
    </source>
</evidence>
<dbReference type="SUPFAM" id="SSF52025">
    <property type="entry name" value="PA domain"/>
    <property type="match status" value="1"/>
</dbReference>
<dbReference type="InterPro" id="IPR034197">
    <property type="entry name" value="Peptidases_S8_3"/>
</dbReference>
<dbReference type="InterPro" id="IPR036852">
    <property type="entry name" value="Peptidase_S8/S53_dom_sf"/>
</dbReference>
<dbReference type="Gene3D" id="3.40.50.200">
    <property type="entry name" value="Peptidase S8/S53 domain"/>
    <property type="match status" value="1"/>
</dbReference>
<dbReference type="InterPro" id="IPR010259">
    <property type="entry name" value="S8pro/Inhibitor_I9"/>
</dbReference>
<feature type="domain" description="Inhibitor I9" evidence="15">
    <location>
        <begin position="52"/>
        <end position="152"/>
    </location>
</feature>
<reference evidence="17 18" key="2">
    <citation type="journal article" date="2022" name="Mar. Drugs">
        <title>Bioassay-Guided Fractionation Leads to the Detection of Cholic Acid Generated by the Rare Thalassomonas sp.</title>
        <authorList>
            <person name="Pheiffer F."/>
            <person name="Schneider Y.K."/>
            <person name="Hansen E.H."/>
            <person name="Andersen J.H."/>
            <person name="Isaksson J."/>
            <person name="Busche T."/>
            <person name="R C."/>
            <person name="Kalinowski J."/>
            <person name="Zyl L.V."/>
            <person name="Trindade M."/>
        </authorList>
    </citation>
    <scope>NUCLEOTIDE SEQUENCE [LARGE SCALE GENOMIC DNA]</scope>
    <source>
        <strain evidence="17 18">A5K-106</strain>
    </source>
</reference>
<evidence type="ECO:0000256" key="3">
    <source>
        <dbReference type="ARBA" id="ARBA00022525"/>
    </source>
</evidence>
<keyword evidence="3" id="KW-0964">Secreted</keyword>
<feature type="domain" description="Peptidase S8/S53" evidence="13">
    <location>
        <begin position="180"/>
        <end position="661"/>
    </location>
</feature>
<evidence type="ECO:0000256" key="10">
    <source>
        <dbReference type="PROSITE-ProRule" id="PRU01240"/>
    </source>
</evidence>
<dbReference type="GO" id="GO:0006508">
    <property type="term" value="P:proteolysis"/>
    <property type="evidence" value="ECO:0007669"/>
    <property type="project" value="UniProtKB-KW"/>
</dbReference>
<dbReference type="InterPro" id="IPR045051">
    <property type="entry name" value="SBT"/>
</dbReference>
<evidence type="ECO:0000256" key="6">
    <source>
        <dbReference type="ARBA" id="ARBA00022801"/>
    </source>
</evidence>
<dbReference type="PROSITE" id="PS00138">
    <property type="entry name" value="SUBTILASE_SER"/>
    <property type="match status" value="1"/>
</dbReference>
<evidence type="ECO:0000256" key="7">
    <source>
        <dbReference type="ARBA" id="ARBA00022825"/>
    </source>
</evidence>
<dbReference type="Gene3D" id="3.50.30.30">
    <property type="match status" value="1"/>
</dbReference>
<feature type="active site" description="Charge relay system" evidence="9 10">
    <location>
        <position position="263"/>
    </location>
</feature>
<dbReference type="Gene3D" id="2.60.40.2310">
    <property type="match status" value="1"/>
</dbReference>
<evidence type="ECO:0000313" key="18">
    <source>
        <dbReference type="Proteomes" id="UP000032568"/>
    </source>
</evidence>
<gene>
    <name evidence="17" type="ORF">SG35_022105</name>
</gene>
<keyword evidence="8" id="KW-0325">Glycoprotein</keyword>
<sequence>MQFKKSILGSLITVALSASVSSVVSAQEINVDTSRLTEAGSPVQNTQSQGASYIVQLKAQPAIAQSQEIGELLPSNQLVSTAGNQYNAMTPAMQAYTRTLEAKQAEVAGSIGNIEIIHSFKHTFNGFTAKLTPAQKAQLEAHPDILNVWEDKLETVTTANTPQFLGLTEAGGQHAQNIKGEDVIIGVLDTGIWPEHPSFADDGSYSDPASIGWQGICDQGDDPDFACSNKLIGARYYNDSFKARYEIQTDLGEFLSPRDADGHGSHTASTAAGNEGVAASVSGFDAGAVSGIAPRARIAVYKTCWNSDYVSPEGDNERGCFYGDNMAAIDQAVVDGVDVINFSIGGSRTDLTTPPAAAMLRAAQAGVFVSVSAGNDGDNNTAETVGTPAPWVTSVGASTYSGTVPTNAIKITSRAPEELLVAIEGAITKPFQDSGMVNGQVVVAEPLLGCFENDTAAALDNAEDISGNIALISRGECAFTEKVERAQLAGATAVIIYSDDRAPTALGGDKNYDIPGVMISKTDGVALNGAITGGEVVEITMGLGISTTVEQTGNTMADFSSQGPNSASYDIIKPDITAPGYHILAATTAAPMFEPHGNSFKYLNGTSMSSPHIAGMAALFKQTNSSWSPAQIKSALMTTARQDVTKSDGSTPADPFDFGAGHAQPVQAMEPGLLFDANFNDYLAFLCGLGEQDYVAGNGTDCDTLTAAGFSTDASQLNLPSIGIAELDEAETIFRTVTNAAGLADVYTATVEAPAGIDVVVKTYDSEGNVTPTPILSIAADGTANFSLTFSKNDNANINNWEFGAITWSSTATGHSVRLPIAIKASPTAKIEVPELISGDMTNGRYSYPVKMLYTGSTSIEYAGLTAPIGSANTVSQDADGTFSFNEAGLGTHIYLVPEGTRMVRFNLSESLIAAENADLDLYVYRCSEWLCSPVAQSTTEGSSNENVLLTNPTPANDGDIGNVYLVWVHARTLDVAETNYTMPVWMASSADSSTRVVSSTRAMAGRFNYTSILTRGLTPGMIYMGTVTYFNDEGVEEGTTVLELSN</sequence>
<evidence type="ECO:0000256" key="2">
    <source>
        <dbReference type="ARBA" id="ARBA00011073"/>
    </source>
</evidence>
<proteinExistence type="inferred from homology"/>
<dbReference type="InterPro" id="IPR015500">
    <property type="entry name" value="Peptidase_S8_subtilisin-rel"/>
</dbReference>
<comment type="subcellular location">
    <subcellularLocation>
        <location evidence="1">Secreted</location>
    </subcellularLocation>
</comment>
<dbReference type="Pfam" id="PF00082">
    <property type="entry name" value="Peptidase_S8"/>
    <property type="match status" value="1"/>
</dbReference>
<dbReference type="InterPro" id="IPR046450">
    <property type="entry name" value="PA_dom_sf"/>
</dbReference>
<keyword evidence="6 10" id="KW-0378">Hydrolase</keyword>
<dbReference type="Gene3D" id="3.30.70.80">
    <property type="entry name" value="Peptidase S8 propeptide/proteinase inhibitor I9"/>
    <property type="match status" value="1"/>
</dbReference>
<dbReference type="Pfam" id="PF05922">
    <property type="entry name" value="Inhibitor_I9"/>
    <property type="match status" value="1"/>
</dbReference>
<dbReference type="PROSITE" id="PS51892">
    <property type="entry name" value="SUBTILASE"/>
    <property type="match status" value="1"/>
</dbReference>
<protein>
    <submittedName>
        <fullName evidence="17">S8 family serine peptidase</fullName>
    </submittedName>
</protein>
<dbReference type="InterPro" id="IPR000209">
    <property type="entry name" value="Peptidase_S8/S53_dom"/>
</dbReference>
<dbReference type="AlphaFoldDB" id="A0AAE9YMY1"/>
<evidence type="ECO:0000256" key="9">
    <source>
        <dbReference type="PIRSR" id="PIRSR615500-1"/>
    </source>
</evidence>
<dbReference type="SUPFAM" id="SSF52743">
    <property type="entry name" value="Subtilisin-like"/>
    <property type="match status" value="1"/>
</dbReference>
<feature type="active site" description="Charge relay system" evidence="9 10">
    <location>
        <position position="607"/>
    </location>
</feature>
<dbReference type="PANTHER" id="PTHR10795">
    <property type="entry name" value="PROPROTEIN CONVERTASE SUBTILISIN/KEXIN"/>
    <property type="match status" value="1"/>
</dbReference>
<feature type="domain" description="Subtilisin-like protease fibronectin type-III" evidence="16">
    <location>
        <begin position="716"/>
        <end position="823"/>
    </location>
</feature>
<evidence type="ECO:0000256" key="8">
    <source>
        <dbReference type="ARBA" id="ARBA00023180"/>
    </source>
</evidence>
<keyword evidence="4 10" id="KW-0645">Protease</keyword>
<evidence type="ECO:0000256" key="4">
    <source>
        <dbReference type="ARBA" id="ARBA00022670"/>
    </source>
</evidence>
<dbReference type="GO" id="GO:0004252">
    <property type="term" value="F:serine-type endopeptidase activity"/>
    <property type="evidence" value="ECO:0007669"/>
    <property type="project" value="UniProtKB-UniRule"/>
</dbReference>
<dbReference type="PRINTS" id="PR00723">
    <property type="entry name" value="SUBTILISIN"/>
</dbReference>
<keyword evidence="7 10" id="KW-0720">Serine protease</keyword>
<evidence type="ECO:0000259" key="14">
    <source>
        <dbReference type="Pfam" id="PF02225"/>
    </source>
</evidence>
<feature type="active site" description="Charge relay system" evidence="9 10">
    <location>
        <position position="189"/>
    </location>
</feature>
<comment type="similarity">
    <text evidence="2 10 11">Belongs to the peptidase S8 family.</text>
</comment>
<dbReference type="EMBL" id="CP059735">
    <property type="protein sequence ID" value="WDD97950.1"/>
    <property type="molecule type" value="Genomic_DNA"/>
</dbReference>
<keyword evidence="18" id="KW-1185">Reference proteome</keyword>
<dbReference type="RefSeq" id="WP_044830322.1">
    <property type="nucleotide sequence ID" value="NZ_CP059735.1"/>
</dbReference>
<dbReference type="CDD" id="cd04852">
    <property type="entry name" value="Peptidases_S8_3"/>
    <property type="match status" value="1"/>
</dbReference>
<dbReference type="InterPro" id="IPR003137">
    <property type="entry name" value="PA_domain"/>
</dbReference>
<feature type="chain" id="PRO_5041962977" evidence="12">
    <location>
        <begin position="27"/>
        <end position="1047"/>
    </location>
</feature>
<evidence type="ECO:0000313" key="17">
    <source>
        <dbReference type="EMBL" id="WDD97950.1"/>
    </source>
</evidence>
<dbReference type="KEGG" id="tact:SG35_022105"/>
<accession>A0AAE9YMY1</accession>
<evidence type="ECO:0000256" key="12">
    <source>
        <dbReference type="SAM" id="SignalP"/>
    </source>
</evidence>
<dbReference type="InterPro" id="IPR023827">
    <property type="entry name" value="Peptidase_S8_Asp-AS"/>
</dbReference>
<dbReference type="CDD" id="cd04818">
    <property type="entry name" value="PA_subtilisin_1"/>
    <property type="match status" value="1"/>
</dbReference>
<dbReference type="Proteomes" id="UP000032568">
    <property type="component" value="Chromosome"/>
</dbReference>
<dbReference type="Pfam" id="PF17766">
    <property type="entry name" value="fn3_6"/>
    <property type="match status" value="1"/>
</dbReference>
<keyword evidence="5 12" id="KW-0732">Signal</keyword>
<dbReference type="InterPro" id="IPR037045">
    <property type="entry name" value="S8pro/Inhibitor_I9_sf"/>
</dbReference>
<name>A0AAE9YMY1_9GAMM</name>
<evidence type="ECO:0000259" key="13">
    <source>
        <dbReference type="Pfam" id="PF00082"/>
    </source>
</evidence>
<feature type="signal peptide" evidence="12">
    <location>
        <begin position="1"/>
        <end position="26"/>
    </location>
</feature>
<dbReference type="GO" id="GO:0005576">
    <property type="term" value="C:extracellular region"/>
    <property type="evidence" value="ECO:0007669"/>
    <property type="project" value="UniProtKB-SubCell"/>
</dbReference>
<dbReference type="Pfam" id="PF02225">
    <property type="entry name" value="PA"/>
    <property type="match status" value="1"/>
</dbReference>
<evidence type="ECO:0000259" key="16">
    <source>
        <dbReference type="Pfam" id="PF17766"/>
    </source>
</evidence>
<feature type="domain" description="PA" evidence="14">
    <location>
        <begin position="437"/>
        <end position="527"/>
    </location>
</feature>
<evidence type="ECO:0000256" key="5">
    <source>
        <dbReference type="ARBA" id="ARBA00022729"/>
    </source>
</evidence>
<dbReference type="InterPro" id="IPR041469">
    <property type="entry name" value="Subtilisin-like_FN3"/>
</dbReference>
<dbReference type="InterPro" id="IPR023828">
    <property type="entry name" value="Peptidase_S8_Ser-AS"/>
</dbReference>
<evidence type="ECO:0000256" key="11">
    <source>
        <dbReference type="RuleBase" id="RU003355"/>
    </source>
</evidence>